<dbReference type="GO" id="GO:0006364">
    <property type="term" value="P:rRNA processing"/>
    <property type="evidence" value="ECO:0007669"/>
    <property type="project" value="UniProtKB-UniRule"/>
</dbReference>
<dbReference type="SUPFAM" id="SSF55486">
    <property type="entry name" value="Metalloproteases ('zincins'), catalytic domain"/>
    <property type="match status" value="1"/>
</dbReference>
<dbReference type="AlphaFoldDB" id="A0A098SCB6"/>
<dbReference type="GO" id="GO:0004521">
    <property type="term" value="F:RNA endonuclease activity"/>
    <property type="evidence" value="ECO:0007669"/>
    <property type="project" value="UniProtKB-UniRule"/>
</dbReference>
<accession>A0A098SCB6</accession>
<dbReference type="Gene3D" id="3.40.390.30">
    <property type="entry name" value="Metalloproteases ('zincins'), catalytic domain"/>
    <property type="match status" value="1"/>
</dbReference>
<evidence type="ECO:0000256" key="6">
    <source>
        <dbReference type="ARBA" id="ARBA00022833"/>
    </source>
</evidence>
<dbReference type="GO" id="GO:0004222">
    <property type="term" value="F:metalloendopeptidase activity"/>
    <property type="evidence" value="ECO:0007669"/>
    <property type="project" value="InterPro"/>
</dbReference>
<comment type="caution">
    <text evidence="8">The sequence shown here is derived from an EMBL/GenBank/DDBJ whole genome shotgun (WGS) entry which is preliminary data.</text>
</comment>
<dbReference type="EMBL" id="JPOS01000018">
    <property type="protein sequence ID" value="KGE88682.1"/>
    <property type="molecule type" value="Genomic_DNA"/>
</dbReference>
<feature type="binding site" evidence="7">
    <location>
        <position position="99"/>
    </location>
    <ligand>
        <name>Zn(2+)</name>
        <dbReference type="ChEBI" id="CHEBI:29105"/>
        <note>catalytic</note>
    </ligand>
</feature>
<dbReference type="PANTHER" id="PTHR46986">
    <property type="entry name" value="ENDORIBONUCLEASE YBEY, CHLOROPLASTIC"/>
    <property type="match status" value="1"/>
</dbReference>
<keyword evidence="7" id="KW-0690">Ribosome biogenesis</keyword>
<dbReference type="NCBIfam" id="TIGR00043">
    <property type="entry name" value="rRNA maturation RNase YbeY"/>
    <property type="match status" value="1"/>
</dbReference>
<reference evidence="8 9" key="1">
    <citation type="journal article" date="2014" name="Int. J. Syst. Evol. Microbiol.">
        <title>Phaeodactylibacter xiamenensis gen. nov., sp. nov., a member of the family Saprospiraceae isolated from the marine alga Phaeodactylum tricornutum.</title>
        <authorList>
            <person name="Chen Z.Jr."/>
            <person name="Lei X."/>
            <person name="Lai Q."/>
            <person name="Li Y."/>
            <person name="Zhang B."/>
            <person name="Zhang J."/>
            <person name="Zhang H."/>
            <person name="Yang L."/>
            <person name="Zheng W."/>
            <person name="Tian Y."/>
            <person name="Yu Z."/>
            <person name="Xu H.Jr."/>
            <person name="Zheng T."/>
        </authorList>
    </citation>
    <scope>NUCLEOTIDE SEQUENCE [LARGE SCALE GENOMIC DNA]</scope>
    <source>
        <strain evidence="8 9">KD52</strain>
    </source>
</reference>
<dbReference type="EC" id="3.1.-.-" evidence="7"/>
<dbReference type="HAMAP" id="MF_00009">
    <property type="entry name" value="Endoribonucl_YbeY"/>
    <property type="match status" value="1"/>
</dbReference>
<dbReference type="STRING" id="1524460.IX84_08435"/>
<name>A0A098SCB6_9BACT</name>
<comment type="subcellular location">
    <subcellularLocation>
        <location evidence="7">Cytoplasm</location>
    </subcellularLocation>
</comment>
<sequence>MPAHPEKLYTWIEEVINREGGQLRQLSYIFCSDQYLHQINLEYLDHDTYTDIITFPYTEIPIIHSDIFISVERVRENADTLKIPFEQELHRVIIHGVLHLCGYPDKSEAEARKMRSKEDEALALLNSGFSVD</sequence>
<keyword evidence="5 7" id="KW-0378">Hydrolase</keyword>
<keyword evidence="7" id="KW-0963">Cytoplasm</keyword>
<dbReference type="Pfam" id="PF02130">
    <property type="entry name" value="YbeY"/>
    <property type="match status" value="1"/>
</dbReference>
<comment type="cofactor">
    <cofactor evidence="7">
        <name>Zn(2+)</name>
        <dbReference type="ChEBI" id="CHEBI:29105"/>
    </cofactor>
    <text evidence="7">Binds 1 zinc ion.</text>
</comment>
<evidence type="ECO:0000256" key="5">
    <source>
        <dbReference type="ARBA" id="ARBA00022801"/>
    </source>
</evidence>
<evidence type="ECO:0000256" key="3">
    <source>
        <dbReference type="ARBA" id="ARBA00022723"/>
    </source>
</evidence>
<evidence type="ECO:0000256" key="1">
    <source>
        <dbReference type="ARBA" id="ARBA00010875"/>
    </source>
</evidence>
<feature type="binding site" evidence="7">
    <location>
        <position position="95"/>
    </location>
    <ligand>
        <name>Zn(2+)</name>
        <dbReference type="ChEBI" id="CHEBI:29105"/>
        <note>catalytic</note>
    </ligand>
</feature>
<protein>
    <recommendedName>
        <fullName evidence="7">Endoribonuclease YbeY</fullName>
        <ecNumber evidence="7">3.1.-.-</ecNumber>
    </recommendedName>
</protein>
<evidence type="ECO:0000256" key="2">
    <source>
        <dbReference type="ARBA" id="ARBA00022722"/>
    </source>
</evidence>
<dbReference type="InterPro" id="IPR002036">
    <property type="entry name" value="YbeY"/>
</dbReference>
<dbReference type="GO" id="GO:0008270">
    <property type="term" value="F:zinc ion binding"/>
    <property type="evidence" value="ECO:0007669"/>
    <property type="project" value="UniProtKB-UniRule"/>
</dbReference>
<keyword evidence="6 7" id="KW-0862">Zinc</keyword>
<dbReference type="Proteomes" id="UP000029736">
    <property type="component" value="Unassembled WGS sequence"/>
</dbReference>
<evidence type="ECO:0000256" key="7">
    <source>
        <dbReference type="HAMAP-Rule" id="MF_00009"/>
    </source>
</evidence>
<dbReference type="GO" id="GO:0005737">
    <property type="term" value="C:cytoplasm"/>
    <property type="evidence" value="ECO:0007669"/>
    <property type="project" value="UniProtKB-SubCell"/>
</dbReference>
<dbReference type="OrthoDB" id="9811984at2"/>
<comment type="function">
    <text evidence="7">Single strand-specific metallo-endoribonuclease involved in late-stage 70S ribosome quality control and in maturation of the 3' terminus of the 16S rRNA.</text>
</comment>
<proteinExistence type="inferred from homology"/>
<dbReference type="InterPro" id="IPR023091">
    <property type="entry name" value="MetalPrtase_cat_dom_sf_prd"/>
</dbReference>
<evidence type="ECO:0000313" key="8">
    <source>
        <dbReference type="EMBL" id="KGE88682.1"/>
    </source>
</evidence>
<keyword evidence="2 7" id="KW-0540">Nuclease</keyword>
<keyword evidence="7" id="KW-0698">rRNA processing</keyword>
<keyword evidence="9" id="KW-1185">Reference proteome</keyword>
<feature type="binding site" evidence="7">
    <location>
        <position position="105"/>
    </location>
    <ligand>
        <name>Zn(2+)</name>
        <dbReference type="ChEBI" id="CHEBI:29105"/>
        <note>catalytic</note>
    </ligand>
</feature>
<comment type="similarity">
    <text evidence="1 7">Belongs to the endoribonuclease YbeY family.</text>
</comment>
<organism evidence="8 9">
    <name type="scientific">Phaeodactylibacter xiamenensis</name>
    <dbReference type="NCBI Taxonomy" id="1524460"/>
    <lineage>
        <taxon>Bacteria</taxon>
        <taxon>Pseudomonadati</taxon>
        <taxon>Bacteroidota</taxon>
        <taxon>Saprospiria</taxon>
        <taxon>Saprospirales</taxon>
        <taxon>Haliscomenobacteraceae</taxon>
        <taxon>Phaeodactylibacter</taxon>
    </lineage>
</organism>
<evidence type="ECO:0000256" key="4">
    <source>
        <dbReference type="ARBA" id="ARBA00022759"/>
    </source>
</evidence>
<gene>
    <name evidence="7" type="primary">ybeY</name>
    <name evidence="8" type="ORF">IX84_08435</name>
</gene>
<evidence type="ECO:0000313" key="9">
    <source>
        <dbReference type="Proteomes" id="UP000029736"/>
    </source>
</evidence>
<dbReference type="PANTHER" id="PTHR46986:SF1">
    <property type="entry name" value="ENDORIBONUCLEASE YBEY, CHLOROPLASTIC"/>
    <property type="match status" value="1"/>
</dbReference>
<keyword evidence="4 7" id="KW-0255">Endonuclease</keyword>
<keyword evidence="3 7" id="KW-0479">Metal-binding</keyword>